<dbReference type="PANTHER" id="PTHR30618">
    <property type="entry name" value="NCS1 FAMILY PURINE/PYRIMIDINE TRANSPORTER"/>
    <property type="match status" value="1"/>
</dbReference>
<feature type="transmembrane region" description="Helical" evidence="7">
    <location>
        <begin position="859"/>
        <end position="877"/>
    </location>
</feature>
<accession>A0A9P7BHQ2</accession>
<evidence type="ECO:0000256" key="1">
    <source>
        <dbReference type="ARBA" id="ARBA00004141"/>
    </source>
</evidence>
<feature type="compositionally biased region" description="Low complexity" evidence="6">
    <location>
        <begin position="661"/>
        <end position="676"/>
    </location>
</feature>
<evidence type="ECO:0008006" key="10">
    <source>
        <dbReference type="Google" id="ProtNLM"/>
    </source>
</evidence>
<evidence type="ECO:0000313" key="8">
    <source>
        <dbReference type="EMBL" id="KAG0689733.1"/>
    </source>
</evidence>
<dbReference type="Gene3D" id="1.10.4160.10">
    <property type="entry name" value="Hydantoin permease"/>
    <property type="match status" value="1"/>
</dbReference>
<feature type="transmembrane region" description="Helical" evidence="7">
    <location>
        <begin position="1084"/>
        <end position="1103"/>
    </location>
</feature>
<feature type="transmembrane region" description="Helical" evidence="7">
    <location>
        <begin position="482"/>
        <end position="501"/>
    </location>
</feature>
<feature type="transmembrane region" description="Helical" evidence="7">
    <location>
        <begin position="884"/>
        <end position="904"/>
    </location>
</feature>
<feature type="transmembrane region" description="Helical" evidence="7">
    <location>
        <begin position="345"/>
        <end position="364"/>
    </location>
</feature>
<comment type="subcellular location">
    <subcellularLocation>
        <location evidence="1">Membrane</location>
        <topology evidence="1">Multi-pass membrane protein</topology>
    </subcellularLocation>
</comment>
<feature type="compositionally biased region" description="Low complexity" evidence="6">
    <location>
        <begin position="10"/>
        <end position="30"/>
    </location>
</feature>
<organism evidence="8 9">
    <name type="scientific">Pichia californica</name>
    <dbReference type="NCBI Taxonomy" id="460514"/>
    <lineage>
        <taxon>Eukaryota</taxon>
        <taxon>Fungi</taxon>
        <taxon>Dikarya</taxon>
        <taxon>Ascomycota</taxon>
        <taxon>Saccharomycotina</taxon>
        <taxon>Pichiomycetes</taxon>
        <taxon>Pichiales</taxon>
        <taxon>Pichiaceae</taxon>
        <taxon>Pichia</taxon>
    </lineage>
</organism>
<comment type="caution">
    <text evidence="8">The sequence shown here is derived from an EMBL/GenBank/DDBJ whole genome shotgun (WGS) entry which is preliminary data.</text>
</comment>
<dbReference type="GO" id="GO:0005886">
    <property type="term" value="C:plasma membrane"/>
    <property type="evidence" value="ECO:0007669"/>
    <property type="project" value="TreeGrafter"/>
</dbReference>
<feature type="transmembrane region" description="Helical" evidence="7">
    <location>
        <begin position="442"/>
        <end position="461"/>
    </location>
</feature>
<dbReference type="InterPro" id="IPR045225">
    <property type="entry name" value="Uracil/uridine/allantoin_perm"/>
</dbReference>
<dbReference type="GO" id="GO:0015205">
    <property type="term" value="F:nucleobase transmembrane transporter activity"/>
    <property type="evidence" value="ECO:0007669"/>
    <property type="project" value="TreeGrafter"/>
</dbReference>
<evidence type="ECO:0000256" key="6">
    <source>
        <dbReference type="SAM" id="MobiDB-lite"/>
    </source>
</evidence>
<feature type="transmembrane region" description="Helical" evidence="7">
    <location>
        <begin position="757"/>
        <end position="779"/>
    </location>
</feature>
<keyword evidence="5 7" id="KW-0472">Membrane</keyword>
<dbReference type="InterPro" id="IPR012681">
    <property type="entry name" value="NCS1"/>
</dbReference>
<dbReference type="Proteomes" id="UP000697127">
    <property type="component" value="Unassembled WGS sequence"/>
</dbReference>
<evidence type="ECO:0000256" key="7">
    <source>
        <dbReference type="SAM" id="Phobius"/>
    </source>
</evidence>
<dbReference type="InterPro" id="IPR001248">
    <property type="entry name" value="Pur-cyt_permease"/>
</dbReference>
<feature type="transmembrane region" description="Helical" evidence="7">
    <location>
        <begin position="147"/>
        <end position="165"/>
    </location>
</feature>
<feature type="transmembrane region" description="Helical" evidence="7">
    <location>
        <begin position="546"/>
        <end position="565"/>
    </location>
</feature>
<feature type="transmembrane region" description="Helical" evidence="7">
    <location>
        <begin position="370"/>
        <end position="387"/>
    </location>
</feature>
<dbReference type="AlphaFoldDB" id="A0A9P7BHQ2"/>
<dbReference type="CDD" id="cd11482">
    <property type="entry name" value="SLC-NCS1sbd_NRT1-like"/>
    <property type="match status" value="1"/>
</dbReference>
<dbReference type="NCBIfam" id="TIGR00800">
    <property type="entry name" value="ncs1"/>
    <property type="match status" value="1"/>
</dbReference>
<gene>
    <name evidence="8" type="ORF">C6P40_004535</name>
</gene>
<dbReference type="SUPFAM" id="SSF69848">
    <property type="entry name" value="LCCL domain"/>
    <property type="match status" value="1"/>
</dbReference>
<keyword evidence="3 7" id="KW-0812">Transmembrane</keyword>
<name>A0A9P7BHQ2_9ASCO</name>
<dbReference type="Pfam" id="PF02133">
    <property type="entry name" value="Transp_cyt_pur"/>
    <property type="match status" value="1"/>
</dbReference>
<evidence type="ECO:0000313" key="9">
    <source>
        <dbReference type="Proteomes" id="UP000697127"/>
    </source>
</evidence>
<feature type="region of interest" description="Disordered" evidence="6">
    <location>
        <begin position="1"/>
        <end position="52"/>
    </location>
</feature>
<dbReference type="FunFam" id="1.10.4160.10:FF:000001">
    <property type="entry name" value="Uracil permease, putative"/>
    <property type="match status" value="1"/>
</dbReference>
<evidence type="ECO:0000256" key="5">
    <source>
        <dbReference type="ARBA" id="ARBA00023136"/>
    </source>
</evidence>
<feature type="transmembrane region" description="Helical" evidence="7">
    <location>
        <begin position="1133"/>
        <end position="1150"/>
    </location>
</feature>
<evidence type="ECO:0000256" key="2">
    <source>
        <dbReference type="ARBA" id="ARBA00008974"/>
    </source>
</evidence>
<feature type="transmembrane region" description="Helical" evidence="7">
    <location>
        <begin position="924"/>
        <end position="946"/>
    </location>
</feature>
<dbReference type="PANTHER" id="PTHR30618:SF2">
    <property type="entry name" value="ALLANTOIN PERMEASE-RELATED"/>
    <property type="match status" value="1"/>
</dbReference>
<dbReference type="InterPro" id="IPR036609">
    <property type="entry name" value="LCCL_sf"/>
</dbReference>
<evidence type="ECO:0000256" key="3">
    <source>
        <dbReference type="ARBA" id="ARBA00022692"/>
    </source>
</evidence>
<protein>
    <recommendedName>
        <fullName evidence="10">Allantoin permease</fullName>
    </recommendedName>
</protein>
<keyword evidence="9" id="KW-1185">Reference proteome</keyword>
<feature type="transmembrane region" description="Helical" evidence="7">
    <location>
        <begin position="727"/>
        <end position="745"/>
    </location>
</feature>
<dbReference type="EMBL" id="PUHW01000063">
    <property type="protein sequence ID" value="KAG0689733.1"/>
    <property type="molecule type" value="Genomic_DNA"/>
</dbReference>
<feature type="transmembrane region" description="Helical" evidence="7">
    <location>
        <begin position="1054"/>
        <end position="1072"/>
    </location>
</feature>
<keyword evidence="4 7" id="KW-1133">Transmembrane helix</keyword>
<proteinExistence type="inferred from homology"/>
<reference evidence="8" key="1">
    <citation type="submission" date="2020-11" db="EMBL/GenBank/DDBJ databases">
        <title>Kefir isolates.</title>
        <authorList>
            <person name="Marcisauskas S."/>
            <person name="Kim Y."/>
            <person name="Blasche S."/>
        </authorList>
    </citation>
    <scope>NUCLEOTIDE SEQUENCE</scope>
    <source>
        <strain evidence="8">Olga-1</strain>
    </source>
</reference>
<feature type="transmembrane region" description="Helical" evidence="7">
    <location>
        <begin position="408"/>
        <end position="427"/>
    </location>
</feature>
<evidence type="ECO:0000256" key="4">
    <source>
        <dbReference type="ARBA" id="ARBA00022989"/>
    </source>
</evidence>
<feature type="transmembrane region" description="Helical" evidence="7">
    <location>
        <begin position="513"/>
        <end position="534"/>
    </location>
</feature>
<feature type="region of interest" description="Disordered" evidence="6">
    <location>
        <begin position="657"/>
        <end position="680"/>
    </location>
</feature>
<feature type="transmembrane region" description="Helical" evidence="7">
    <location>
        <begin position="1013"/>
        <end position="1033"/>
    </location>
</feature>
<feature type="transmembrane region" description="Helical" evidence="7">
    <location>
        <begin position="1162"/>
        <end position="1186"/>
    </location>
</feature>
<feature type="transmembrane region" description="Helical" evidence="7">
    <location>
        <begin position="958"/>
        <end position="981"/>
    </location>
</feature>
<comment type="similarity">
    <text evidence="2">Belongs to the purine-cytosine permease (2.A.39) family.</text>
</comment>
<sequence>MERTVKRTTSVASSSSSSSSNNSSASVNSSRNRGLHTAEADNTITNSSSDSNNNKDIELGILDNITNDSDTNDSDINDDSTELIESNGYNSYKYNWKDKLLINLKKIWFGPINKIDEINDYKFNSILYKINKIPILINEKFNFKIKYLILFIYYISLILIMKLYYNKILFEIPILSESDDTKVSNIINLTCSSSDNIWNGFNDKCGFNAKKCIKKFEKNEKIIIKCPSFCGGSGLAYDVVKYGNKEIQYKPVIIKSEIKKFDTNQTIFRGDSYPCMCAYEEGLISQLFGGIVEMELYNEFPYNDEIEINDNNDNNDYFDSFFPASFTLKKVEIEKFQIKNYLNDLKIYGILIGILFTILISILSGNKSNLFYFTSIIIIYNTIILCSDSPINIEYSTNDKRIESINKLLSLYFERLIPFLLIIGFIWEKVSKYTFEDNQIGLINRLIFLIGIWISSLNNLTFERLPIDRLIIEDIFQNFKSFLSFLFIILTILLCVILQSFKIWKSGWIKRAIIYYTCGILIIFLILPKIVIIPNNESNEILRLRIHHWILGISLLFGCCTRWNWSYLMQGLCLGLFMSGICKWGFSSIIESNNGLQRDKDLLLVNGLSRPLGVLWEWDGDGRGVFEIDNYTIRENVTDDVTNDSNIHNRKKGNDIMVSTSTKSSPYLDKSSSPSSENLKNDNNDSKFFLIRWLKPLEIDGTQGLSIKQLFLINYDLRPVESKRRTWKWYHFVFFWIADSFNINTWEIASTGVKAGLSWWVVWITVWLGYFFCGCFVTASARVGNAYHISFPVSCRSSFGIWGSIWPVINRVVMACVWFGVQSTIGGNCVELMLRSIFGNDLDTRIKDTIGGNITSFKMLSFFLYWLFQLPFIYFPPHIVRHLFTIKAILCPIAGISFLIWTLVKADGGGPVIHQKSKISGSEFGWAFVNSTMNSLSNFATLIVNAPDFSRFANKPGAAVWSQFIALPICFSITCLIGILVSSASTVMYNETYWNPLDVLSRFLDGYSRGDRGGVFLISFGFAIAQLGTNISANSLSAGTDMTALLPKYMNIRRGGFICAAIGYAICPWNLMSSSSMFTTYLSAYSVFLSAIAGVVFCDYYIIKKGLLSLTDLYIAENSSPYYYSNGFNWRAYVAYISGILPNIVGFVGATKTHKVPIGATYVYYFSFFTGYAASASVLLILTILFPINGMPDCKIFDKKFFEEWQEVEDFDMFFLNQEKEMGVIDEDQDEEDGLHYVSSIEEAWAPTTSKGQGIL</sequence>